<reference evidence="1 2" key="1">
    <citation type="submission" date="2013-12" db="EMBL/GenBank/DDBJ databases">
        <title>The Genome Sequence of Candida albicans P78048.</title>
        <authorList>
            <consortium name="The Broad Institute Genome Sequencing Platform"/>
            <consortium name="The Broad Institute Genome Sequencing Center for Infectious Disease"/>
            <person name="Cuomo C."/>
            <person name="Bennett R."/>
            <person name="Hirakawa M."/>
            <person name="Noverr M."/>
            <person name="Mitchell A."/>
            <person name="Young S.K."/>
            <person name="Zeng Q."/>
            <person name="Gargeya S."/>
            <person name="Fitzgerald M."/>
            <person name="Abouelleil A."/>
            <person name="Alvarado L."/>
            <person name="Berlin A.M."/>
            <person name="Chapman S.B."/>
            <person name="Dewar J."/>
            <person name="Goldberg J."/>
            <person name="Griggs A."/>
            <person name="Gujja S."/>
            <person name="Hansen M."/>
            <person name="Howarth C."/>
            <person name="Imamovic A."/>
            <person name="Larimer J."/>
            <person name="McCowan C."/>
            <person name="Murphy C."/>
            <person name="Pearson M."/>
            <person name="Priest M."/>
            <person name="Roberts A."/>
            <person name="Saif S."/>
            <person name="Shea T."/>
            <person name="Sykes S."/>
            <person name="Wortman J."/>
            <person name="Nusbaum C."/>
            <person name="Birren B."/>
        </authorList>
    </citation>
    <scope>NUCLEOTIDE SEQUENCE [LARGE SCALE GENOMIC DNA]</scope>
    <source>
        <strain evidence="1 2">P78048</strain>
    </source>
</reference>
<protein>
    <submittedName>
        <fullName evidence="1">Uncharacterized protein</fullName>
    </submittedName>
</protein>
<accession>A0AB34Q120</accession>
<sequence length="53" mass="6037">DTKKRKSVLFCLCSVRNGTKKTGRNGIGIGMVPLLFFPIMRQENSFVAHKRQK</sequence>
<gene>
    <name evidence="1" type="ORF">MG3_00455</name>
</gene>
<dbReference type="EMBL" id="AJIX01000003">
    <property type="protein sequence ID" value="KGR21452.1"/>
    <property type="molecule type" value="Genomic_DNA"/>
</dbReference>
<feature type="non-terminal residue" evidence="1">
    <location>
        <position position="1"/>
    </location>
</feature>
<organism evidence="1 2">
    <name type="scientific">Candida albicans P78048</name>
    <dbReference type="NCBI Taxonomy" id="1094989"/>
    <lineage>
        <taxon>Eukaryota</taxon>
        <taxon>Fungi</taxon>
        <taxon>Dikarya</taxon>
        <taxon>Ascomycota</taxon>
        <taxon>Saccharomycotina</taxon>
        <taxon>Pichiomycetes</taxon>
        <taxon>Debaryomycetaceae</taxon>
        <taxon>Candida/Lodderomyces clade</taxon>
        <taxon>Candida</taxon>
    </lineage>
</organism>
<dbReference type="Proteomes" id="UP000030161">
    <property type="component" value="Unassembled WGS sequence"/>
</dbReference>
<evidence type="ECO:0000313" key="2">
    <source>
        <dbReference type="Proteomes" id="UP000030161"/>
    </source>
</evidence>
<dbReference type="AlphaFoldDB" id="A0AB34Q120"/>
<proteinExistence type="predicted"/>
<comment type="caution">
    <text evidence="1">The sequence shown here is derived from an EMBL/GenBank/DDBJ whole genome shotgun (WGS) entry which is preliminary data.</text>
</comment>
<evidence type="ECO:0000313" key="1">
    <source>
        <dbReference type="EMBL" id="KGR21452.1"/>
    </source>
</evidence>
<name>A0AB34Q120_CANAX</name>